<dbReference type="PANTHER" id="PTHR47822:SF2">
    <property type="entry name" value="F-BOX AND WD-40 DOMAIN PROTEIN 7"/>
    <property type="match status" value="1"/>
</dbReference>
<dbReference type="AlphaFoldDB" id="A0A8S1LA03"/>
<comment type="caution">
    <text evidence="1">The sequence shown here is derived from an EMBL/GenBank/DDBJ whole genome shotgun (WGS) entry which is preliminary data.</text>
</comment>
<dbReference type="PANTHER" id="PTHR47822">
    <property type="entry name" value="CARBOHYDRATE BINDING DOMAIN CONTAINING PROTEIN"/>
    <property type="match status" value="1"/>
</dbReference>
<keyword evidence="2" id="KW-1185">Reference proteome</keyword>
<accession>A0A8S1LA03</accession>
<dbReference type="SMART" id="SM00320">
    <property type="entry name" value="WD40"/>
    <property type="match status" value="5"/>
</dbReference>
<dbReference type="EMBL" id="CAJJDM010000032">
    <property type="protein sequence ID" value="CAD8062463.1"/>
    <property type="molecule type" value="Genomic_DNA"/>
</dbReference>
<organism evidence="1 2">
    <name type="scientific">Paramecium primaurelia</name>
    <dbReference type="NCBI Taxonomy" id="5886"/>
    <lineage>
        <taxon>Eukaryota</taxon>
        <taxon>Sar</taxon>
        <taxon>Alveolata</taxon>
        <taxon>Ciliophora</taxon>
        <taxon>Intramacronucleata</taxon>
        <taxon>Oligohymenophorea</taxon>
        <taxon>Peniculida</taxon>
        <taxon>Parameciidae</taxon>
        <taxon>Paramecium</taxon>
    </lineage>
</organism>
<sequence>MQSLKEGHRNFSTQVSQSTDTNDIGGIEDSILLESIKLAYKDIFAQSSFSQLKNYQFQNDIVTGEPTQILSCAFDNTAQFLASSNSDGLVNIAYLGKDYTIVSLQDPKQKPGPATCVKWRPSQVTEHLKNTLLSTYTNGSIIYWHATSKQSLFNIEDKDNQINCCEFSLDGDKFVIGGSDCHVKLYDCGKLSKTPTTFIEGQSAVHQNRIFGMKFNQGDHNQLYTGGWDKMVIQWDLRQKKSTGYIFGPCVYGDSMDSKGFQLITGSYRDEKQLEIWDTRTLHKLQTINWIEYGNNVQGLLPKQNVSKLYACKFDKRTNFIYAANAGSVFSEIRQFDFQYRCVDTYCCSLSGVMTIDHNQNYNKLSYGTQDGKLGVLNIVN</sequence>
<evidence type="ECO:0000313" key="1">
    <source>
        <dbReference type="EMBL" id="CAD8062463.1"/>
    </source>
</evidence>
<name>A0A8S1LA03_PARPR</name>
<reference evidence="1" key="1">
    <citation type="submission" date="2021-01" db="EMBL/GenBank/DDBJ databases">
        <authorList>
            <consortium name="Genoscope - CEA"/>
            <person name="William W."/>
        </authorList>
    </citation>
    <scope>NUCLEOTIDE SEQUENCE</scope>
</reference>
<protein>
    <submittedName>
        <fullName evidence="1">Uncharacterized protein</fullName>
    </submittedName>
</protein>
<dbReference type="Proteomes" id="UP000688137">
    <property type="component" value="Unassembled WGS sequence"/>
</dbReference>
<dbReference type="InterPro" id="IPR001680">
    <property type="entry name" value="WD40_rpt"/>
</dbReference>
<dbReference type="Pfam" id="PF00400">
    <property type="entry name" value="WD40"/>
    <property type="match status" value="2"/>
</dbReference>
<gene>
    <name evidence="1" type="ORF">PPRIM_AZ9-3.1.T0330149</name>
</gene>
<proteinExistence type="predicted"/>
<evidence type="ECO:0000313" key="2">
    <source>
        <dbReference type="Proteomes" id="UP000688137"/>
    </source>
</evidence>